<dbReference type="GO" id="GO:0000234">
    <property type="term" value="F:phosphoethanolamine N-methyltransferase activity"/>
    <property type="evidence" value="ECO:0007669"/>
    <property type="project" value="UniProtKB-EC"/>
</dbReference>
<comment type="pathway">
    <text evidence="1">Phospholipid metabolism; phosphatidylcholine biosynthesis.</text>
</comment>
<keyword evidence="8" id="KW-0472">Membrane</keyword>
<name>A0AAD5SLT4_9FUNG</name>
<evidence type="ECO:0000256" key="2">
    <source>
        <dbReference type="ARBA" id="ARBA00005189"/>
    </source>
</evidence>
<keyword evidence="8" id="KW-1133">Transmembrane helix</keyword>
<comment type="caution">
    <text evidence="9">The sequence shown here is derived from an EMBL/GenBank/DDBJ whole genome shotgun (WGS) entry which is preliminary data.</text>
</comment>
<gene>
    <name evidence="9" type="ORF">HK097_008461</name>
</gene>
<keyword evidence="4" id="KW-0808">Transferase</keyword>
<evidence type="ECO:0000256" key="4">
    <source>
        <dbReference type="ARBA" id="ARBA00022679"/>
    </source>
</evidence>
<dbReference type="CDD" id="cd02440">
    <property type="entry name" value="AdoMet_MTases"/>
    <property type="match status" value="1"/>
</dbReference>
<sequence>MTSHSLLSRRSVLAVVVLTITALFISKTYPFHLLTFLFGILSSILITDSLLWDALRFLSGTLPKPEIPVQFSLPASEVGGLKYTYGLDHGLLNARLDTLWLNMGYWREAKGFQEACEALARLVGDGGQIQKGDKVLDFGYGCGDQLLFWHRTYTPSLIVGVTSEPLQACVAHTRIQTANLSHQIRPFLGDAIHISNWKPLDKGSTKILSENDYDVVLSLDSCYHYTTRVNFLRLAASKLKPNGRLSISDFLLGTGFKSASFTTRMFMRVALKGVGVPEENLVEEHVYNRQMEDAGFEDVEVRDITEYVFPGLAGFIGEQRRRVGGLVDVDRKWRQYEFMRRALITAYEKKLLRFVVVSAMRRSC</sequence>
<evidence type="ECO:0000256" key="3">
    <source>
        <dbReference type="ARBA" id="ARBA00022603"/>
    </source>
</evidence>
<reference evidence="9" key="1">
    <citation type="submission" date="2020-05" db="EMBL/GenBank/DDBJ databases">
        <title>Phylogenomic resolution of chytrid fungi.</title>
        <authorList>
            <person name="Stajich J.E."/>
            <person name="Amses K."/>
            <person name="Simmons R."/>
            <person name="Seto K."/>
            <person name="Myers J."/>
            <person name="Bonds A."/>
            <person name="Quandt C.A."/>
            <person name="Barry K."/>
            <person name="Liu P."/>
            <person name="Grigoriev I."/>
            <person name="Longcore J.E."/>
            <person name="James T.Y."/>
        </authorList>
    </citation>
    <scope>NUCLEOTIDE SEQUENCE</scope>
    <source>
        <strain evidence="9">JEL0318</strain>
    </source>
</reference>
<proteinExistence type="predicted"/>
<comment type="catalytic activity">
    <reaction evidence="6">
        <text>N,N-dimethylethanolamine phosphate + S-adenosyl-L-methionine = phosphocholine + S-adenosyl-L-homocysteine + H(+)</text>
        <dbReference type="Rhea" id="RHEA:25325"/>
        <dbReference type="ChEBI" id="CHEBI:15378"/>
        <dbReference type="ChEBI" id="CHEBI:57856"/>
        <dbReference type="ChEBI" id="CHEBI:58641"/>
        <dbReference type="ChEBI" id="CHEBI:59789"/>
        <dbReference type="ChEBI" id="CHEBI:295975"/>
        <dbReference type="EC" id="2.1.1.103"/>
    </reaction>
    <physiologicalReaction direction="left-to-right" evidence="6">
        <dbReference type="Rhea" id="RHEA:25326"/>
    </physiologicalReaction>
</comment>
<evidence type="ECO:0000313" key="9">
    <source>
        <dbReference type="EMBL" id="KAJ3057366.1"/>
    </source>
</evidence>
<dbReference type="EMBL" id="JADGJD010000005">
    <property type="protein sequence ID" value="KAJ3057366.1"/>
    <property type="molecule type" value="Genomic_DNA"/>
</dbReference>
<dbReference type="Gene3D" id="3.40.50.150">
    <property type="entry name" value="Vaccinia Virus protein VP39"/>
    <property type="match status" value="1"/>
</dbReference>
<protein>
    <recommendedName>
        <fullName evidence="5">phosphoethanolamine N-methyltransferase</fullName>
        <ecNumber evidence="5">2.1.1.103</ecNumber>
    </recommendedName>
</protein>
<dbReference type="InterPro" id="IPR029063">
    <property type="entry name" value="SAM-dependent_MTases_sf"/>
</dbReference>
<keyword evidence="8" id="KW-0812">Transmembrane</keyword>
<evidence type="ECO:0000313" key="10">
    <source>
        <dbReference type="Proteomes" id="UP001212841"/>
    </source>
</evidence>
<organism evidence="9 10">
    <name type="scientific">Rhizophlyctis rosea</name>
    <dbReference type="NCBI Taxonomy" id="64517"/>
    <lineage>
        <taxon>Eukaryota</taxon>
        <taxon>Fungi</taxon>
        <taxon>Fungi incertae sedis</taxon>
        <taxon>Chytridiomycota</taxon>
        <taxon>Chytridiomycota incertae sedis</taxon>
        <taxon>Chytridiomycetes</taxon>
        <taxon>Rhizophlyctidales</taxon>
        <taxon>Rhizophlyctidaceae</taxon>
        <taxon>Rhizophlyctis</taxon>
    </lineage>
</organism>
<accession>A0AAD5SLT4</accession>
<evidence type="ECO:0000256" key="6">
    <source>
        <dbReference type="ARBA" id="ARBA00047619"/>
    </source>
</evidence>
<dbReference type="PANTHER" id="PTHR44307:SF2">
    <property type="entry name" value="PHOSPHOETHANOLAMINE METHYLTRANSFERASE ISOFORM X1"/>
    <property type="match status" value="1"/>
</dbReference>
<comment type="catalytic activity">
    <reaction evidence="7">
        <text>N-methylethanolamine phosphate + S-adenosyl-L-methionine = N,N-dimethylethanolamine phosphate + S-adenosyl-L-homocysteine + H(+)</text>
        <dbReference type="Rhea" id="RHEA:25321"/>
        <dbReference type="ChEBI" id="CHEBI:15378"/>
        <dbReference type="ChEBI" id="CHEBI:57781"/>
        <dbReference type="ChEBI" id="CHEBI:57856"/>
        <dbReference type="ChEBI" id="CHEBI:58641"/>
        <dbReference type="ChEBI" id="CHEBI:59789"/>
        <dbReference type="EC" id="2.1.1.103"/>
    </reaction>
    <physiologicalReaction direction="left-to-right" evidence="7">
        <dbReference type="Rhea" id="RHEA:25322"/>
    </physiologicalReaction>
</comment>
<dbReference type="EC" id="2.1.1.103" evidence="5"/>
<dbReference type="PANTHER" id="PTHR44307">
    <property type="entry name" value="PHOSPHOETHANOLAMINE METHYLTRANSFERASE"/>
    <property type="match status" value="1"/>
</dbReference>
<dbReference type="GO" id="GO:0032259">
    <property type="term" value="P:methylation"/>
    <property type="evidence" value="ECO:0007669"/>
    <property type="project" value="UniProtKB-KW"/>
</dbReference>
<keyword evidence="10" id="KW-1185">Reference proteome</keyword>
<evidence type="ECO:0000256" key="1">
    <source>
        <dbReference type="ARBA" id="ARBA00004969"/>
    </source>
</evidence>
<dbReference type="Proteomes" id="UP001212841">
    <property type="component" value="Unassembled WGS sequence"/>
</dbReference>
<dbReference type="Pfam" id="PF13489">
    <property type="entry name" value="Methyltransf_23"/>
    <property type="match status" value="1"/>
</dbReference>
<evidence type="ECO:0000256" key="7">
    <source>
        <dbReference type="ARBA" id="ARBA00047841"/>
    </source>
</evidence>
<evidence type="ECO:0000256" key="8">
    <source>
        <dbReference type="SAM" id="Phobius"/>
    </source>
</evidence>
<comment type="pathway">
    <text evidence="2">Lipid metabolism.</text>
</comment>
<keyword evidence="3" id="KW-0489">Methyltransferase</keyword>
<evidence type="ECO:0000256" key="5">
    <source>
        <dbReference type="ARBA" id="ARBA00035674"/>
    </source>
</evidence>
<feature type="transmembrane region" description="Helical" evidence="8">
    <location>
        <begin position="12"/>
        <end position="29"/>
    </location>
</feature>
<dbReference type="AlphaFoldDB" id="A0AAD5SLT4"/>
<dbReference type="SUPFAM" id="SSF53335">
    <property type="entry name" value="S-adenosyl-L-methionine-dependent methyltransferases"/>
    <property type="match status" value="1"/>
</dbReference>